<name>A0A2A6CW17_PRIPA</name>
<dbReference type="Pfam" id="PF00337">
    <property type="entry name" value="Gal-bind_lectin"/>
    <property type="match status" value="1"/>
</dbReference>
<dbReference type="InterPro" id="IPR001079">
    <property type="entry name" value="Galectin_CRD"/>
</dbReference>
<accession>A0A8R1YTS6</accession>
<protein>
    <submittedName>
        <fullName evidence="2">Galectin domain-containing protein</fullName>
    </submittedName>
</protein>
<dbReference type="GO" id="GO:0016936">
    <property type="term" value="F:galactoside binding"/>
    <property type="evidence" value="ECO:0000318"/>
    <property type="project" value="GO_Central"/>
</dbReference>
<dbReference type="InterPro" id="IPR013320">
    <property type="entry name" value="ConA-like_dom_sf"/>
</dbReference>
<gene>
    <name evidence="2" type="primary">WBGene00274595</name>
</gene>
<organism evidence="2 3">
    <name type="scientific">Pristionchus pacificus</name>
    <name type="common">Parasitic nematode worm</name>
    <dbReference type="NCBI Taxonomy" id="54126"/>
    <lineage>
        <taxon>Eukaryota</taxon>
        <taxon>Metazoa</taxon>
        <taxon>Ecdysozoa</taxon>
        <taxon>Nematoda</taxon>
        <taxon>Chromadorea</taxon>
        <taxon>Rhabditida</taxon>
        <taxon>Rhabditina</taxon>
        <taxon>Diplogasteromorpha</taxon>
        <taxon>Diplogasteroidea</taxon>
        <taxon>Neodiplogasteridae</taxon>
        <taxon>Pristionchus</taxon>
    </lineage>
</organism>
<evidence type="ECO:0000313" key="2">
    <source>
        <dbReference type="EnsemblMetazoa" id="PPA36226.1"/>
    </source>
</evidence>
<dbReference type="EnsemblMetazoa" id="PPA36226.1">
    <property type="protein sequence ID" value="PPA36226.1"/>
    <property type="gene ID" value="WBGene00274595"/>
</dbReference>
<dbReference type="SUPFAM" id="SSF49899">
    <property type="entry name" value="Concanavalin A-like lectins/glucanases"/>
    <property type="match status" value="1"/>
</dbReference>
<proteinExistence type="predicted"/>
<evidence type="ECO:0000313" key="3">
    <source>
        <dbReference type="Proteomes" id="UP000005239"/>
    </source>
</evidence>
<dbReference type="Gene3D" id="2.60.120.200">
    <property type="match status" value="1"/>
</dbReference>
<dbReference type="GO" id="GO:0030246">
    <property type="term" value="F:carbohydrate binding"/>
    <property type="evidence" value="ECO:0000318"/>
    <property type="project" value="GO_Central"/>
</dbReference>
<sequence>MVRYLATLLVIFHVVSSQVPSTCSTCNRDKAALIGKVTCDKEGRLSTECSKGLIQMKVDGKYYTFNRVTCIEGEWFGTSCSGIAVYLSAVLPESTCPEIDFPEIQIPGSNCSVRPIGLPDVYDQHFAALPKLLDLQGFEGYYGCTDQEQWQNSFRFRHTSSDIYGELHGKLYIRQDDRIIYPGLVKCLLNPSSGKYELSGGGGGFYSTNQIECLYKKCPPFLSYNKVNGRCEPDDANACGYAQAYSKYNELIFSYPLPRESTTNIPSNCTHLITFPGCKISVYGSKLFSNSDKKIPIVFEQSFGLSTIYSFKYDANAAGFNLPNSVACDNDGTSKTAPVLLSDLGVYDYKVSHESRYFSIPIGVRAAFILTKWNKALEPGLSFSLSGSGSGVLNVYFGVEGNFLVSLDFTAKKLSYNFSKVTPTVSGERKLMINSATFHVRFVIAELDLLEVYTDGRLVFRHTDARLNFSEIVIDRINVAVDNCDFFVPKRCGKGHKFSAKTGDCEWDSPSKNCAIITDVRTGMDARSESFIQSNTIPEDFKYKSSLIEVREGCIAYAYDGLDKKPQWMNGNTVLNHGRGRYNFPSIQSGTCNQLEKGLKNIECYCDDYNKNPVHNGEVFDADNLIAYDVDYITVGDHFVFTAQLGVTTPMAQMALVAKDGSMPLVLFMGDGKLIADNKPKDGCFENYQIMAEVFPVKQGDFFECRLRITRMGFEIYVNGVRVMEYPYRNGFTDLLNFATIDKARFFNGLYLRSYRSDRETMALRFTTVFNGLTILSVLKEIMESTTGEYVHINGITTAPFSFSLCFYDIDEPEYWNQPQFSVEADAQHKIVQRLKTKNGDKILTSTASLVVGVEFDIVLVNKPHSIEVYVNGVLLPVIGENIQQPEVKYNAAELYGRDQAIFYDLRRGPKKIEGSPVWSG</sequence>
<reference evidence="2" key="2">
    <citation type="submission" date="2022-06" db="UniProtKB">
        <authorList>
            <consortium name="EnsemblMetazoa"/>
        </authorList>
    </citation>
    <scope>IDENTIFICATION</scope>
    <source>
        <strain evidence="2">PS312</strain>
    </source>
</reference>
<keyword evidence="1" id="KW-0430">Lectin</keyword>
<reference evidence="3" key="1">
    <citation type="journal article" date="2008" name="Nat. Genet.">
        <title>The Pristionchus pacificus genome provides a unique perspective on nematode lifestyle and parasitism.</title>
        <authorList>
            <person name="Dieterich C."/>
            <person name="Clifton S.W."/>
            <person name="Schuster L.N."/>
            <person name="Chinwalla A."/>
            <person name="Delehaunty K."/>
            <person name="Dinkelacker I."/>
            <person name="Fulton L."/>
            <person name="Fulton R."/>
            <person name="Godfrey J."/>
            <person name="Minx P."/>
            <person name="Mitreva M."/>
            <person name="Roeseler W."/>
            <person name="Tian H."/>
            <person name="Witte H."/>
            <person name="Yang S.P."/>
            <person name="Wilson R.K."/>
            <person name="Sommer R.J."/>
        </authorList>
    </citation>
    <scope>NUCLEOTIDE SEQUENCE [LARGE SCALE GENOMIC DNA]</scope>
    <source>
        <strain evidence="3">PS312</strain>
    </source>
</reference>
<keyword evidence="3" id="KW-1185">Reference proteome</keyword>
<dbReference type="Proteomes" id="UP000005239">
    <property type="component" value="Unassembled WGS sequence"/>
</dbReference>
<accession>A0A2A6CW17</accession>
<dbReference type="AlphaFoldDB" id="A0A2A6CW17"/>
<evidence type="ECO:0000256" key="1">
    <source>
        <dbReference type="ARBA" id="ARBA00022734"/>
    </source>
</evidence>